<dbReference type="InterPro" id="IPR005066">
    <property type="entry name" value="MoCF_OxRdtse_dimer"/>
</dbReference>
<dbReference type="InterPro" id="IPR036374">
    <property type="entry name" value="OxRdtase_Mopterin-bd_sf"/>
</dbReference>
<feature type="region of interest" description="Disordered" evidence="5">
    <location>
        <begin position="366"/>
        <end position="387"/>
    </location>
</feature>
<evidence type="ECO:0000256" key="4">
    <source>
        <dbReference type="ARBA" id="ARBA00023002"/>
    </source>
</evidence>
<dbReference type="SUPFAM" id="SSF56524">
    <property type="entry name" value="Oxidoreductase molybdopterin-binding domain"/>
    <property type="match status" value="1"/>
</dbReference>
<evidence type="ECO:0000256" key="3">
    <source>
        <dbReference type="ARBA" id="ARBA00022723"/>
    </source>
</evidence>
<dbReference type="RefSeq" id="WP_284340886.1">
    <property type="nucleotide sequence ID" value="NZ_BSNS01000011.1"/>
</dbReference>
<evidence type="ECO:0000313" key="9">
    <source>
        <dbReference type="Proteomes" id="UP001156691"/>
    </source>
</evidence>
<evidence type="ECO:0000256" key="2">
    <source>
        <dbReference type="ARBA" id="ARBA00022505"/>
    </source>
</evidence>
<dbReference type="SUPFAM" id="SSF81296">
    <property type="entry name" value="E set domains"/>
    <property type="match status" value="1"/>
</dbReference>
<dbReference type="PANTHER" id="PTHR19372">
    <property type="entry name" value="SULFITE REDUCTASE"/>
    <property type="match status" value="1"/>
</dbReference>
<evidence type="ECO:0000256" key="5">
    <source>
        <dbReference type="SAM" id="MobiDB-lite"/>
    </source>
</evidence>
<feature type="compositionally biased region" description="Polar residues" evidence="5">
    <location>
        <begin position="366"/>
        <end position="381"/>
    </location>
</feature>
<keyword evidence="3" id="KW-0479">Metal-binding</keyword>
<dbReference type="CDD" id="cd02110">
    <property type="entry name" value="SO_family_Moco_dimer"/>
    <property type="match status" value="1"/>
</dbReference>
<comment type="caution">
    <text evidence="8">The sequence shown here is derived from an EMBL/GenBank/DDBJ whole genome shotgun (WGS) entry which is preliminary data.</text>
</comment>
<dbReference type="Gene3D" id="3.90.420.10">
    <property type="entry name" value="Oxidoreductase, molybdopterin-binding domain"/>
    <property type="match status" value="1"/>
</dbReference>
<dbReference type="PRINTS" id="PR00407">
    <property type="entry name" value="EUMOPTERIN"/>
</dbReference>
<dbReference type="PROSITE" id="PS51318">
    <property type="entry name" value="TAT"/>
    <property type="match status" value="1"/>
</dbReference>
<comment type="cofactor">
    <cofactor evidence="1">
        <name>Mo-molybdopterin</name>
        <dbReference type="ChEBI" id="CHEBI:71302"/>
    </cofactor>
</comment>
<proteinExistence type="predicted"/>
<dbReference type="InterPro" id="IPR008335">
    <property type="entry name" value="Mopterin_OxRdtase_euk"/>
</dbReference>
<dbReference type="EMBL" id="BSNS01000011">
    <property type="protein sequence ID" value="GLQ55486.1"/>
    <property type="molecule type" value="Genomic_DNA"/>
</dbReference>
<evidence type="ECO:0000259" key="7">
    <source>
        <dbReference type="Pfam" id="PF03404"/>
    </source>
</evidence>
<dbReference type="Pfam" id="PF00174">
    <property type="entry name" value="Oxidored_molyb"/>
    <property type="match status" value="1"/>
</dbReference>
<dbReference type="PANTHER" id="PTHR19372:SF7">
    <property type="entry name" value="SULFITE OXIDASE, MITOCHONDRIAL"/>
    <property type="match status" value="1"/>
</dbReference>
<name>A0ABQ5W783_9HYPH</name>
<dbReference type="InterPro" id="IPR006311">
    <property type="entry name" value="TAT_signal"/>
</dbReference>
<reference evidence="9" key="1">
    <citation type="journal article" date="2019" name="Int. J. Syst. Evol. Microbiol.">
        <title>The Global Catalogue of Microorganisms (GCM) 10K type strain sequencing project: providing services to taxonomists for standard genome sequencing and annotation.</title>
        <authorList>
            <consortium name="The Broad Institute Genomics Platform"/>
            <consortium name="The Broad Institute Genome Sequencing Center for Infectious Disease"/>
            <person name="Wu L."/>
            <person name="Ma J."/>
        </authorList>
    </citation>
    <scope>NUCLEOTIDE SEQUENCE [LARGE SCALE GENOMIC DNA]</scope>
    <source>
        <strain evidence="9">NBRC 112416</strain>
    </source>
</reference>
<gene>
    <name evidence="8" type="ORF">GCM10010862_27450</name>
</gene>
<dbReference type="Proteomes" id="UP001156691">
    <property type="component" value="Unassembled WGS sequence"/>
</dbReference>
<accession>A0ABQ5W783</accession>
<dbReference type="Pfam" id="PF03404">
    <property type="entry name" value="Mo-co_dimer"/>
    <property type="match status" value="1"/>
</dbReference>
<feature type="domain" description="Oxidoreductase molybdopterin-binding" evidence="6">
    <location>
        <begin position="99"/>
        <end position="262"/>
    </location>
</feature>
<evidence type="ECO:0000256" key="1">
    <source>
        <dbReference type="ARBA" id="ARBA00001924"/>
    </source>
</evidence>
<feature type="domain" description="Moybdenum cofactor oxidoreductase dimerisation" evidence="7">
    <location>
        <begin position="285"/>
        <end position="398"/>
    </location>
</feature>
<dbReference type="InterPro" id="IPR000572">
    <property type="entry name" value="OxRdtase_Mopterin-bd_dom"/>
</dbReference>
<keyword evidence="4" id="KW-0560">Oxidoreductase</keyword>
<dbReference type="Gene3D" id="2.60.40.650">
    <property type="match status" value="1"/>
</dbReference>
<sequence>MDTPVVHRRHFLIGAAGVAVASTVPGMGGLAFAQEAIGTQAPTTPLPDYASWKKPEAMIVHTELTLETRRPFIGTSSVVPSNILFVRNNLEPPDSAIVADADAWEVAFEGVAQPRTMTVRELKQLGIATVPTVLQCSGNGRGLFDHEASGSPWLTGAAGCVVWSGVPLRAVVDALGGVAEGARFVTNTGGEVIPEGIDANEVLVERSVPIENVDTIILAWEMNGEPVPLAHGGPLRVIVPGYYGVNNVKYVKRIAFTEAESEADIQQTGYRVRPVGESGAPDQPSMWQMKVKSWVTHPVVETPSGPIQIHGVAFGGINPVQRVEVSTDDGQSWQEAQLLDPDLGRYAWRSFVLPVELPSGTYSITSRATDSEGNVQEQTTEPNHRGYDYSGWDRLAVEVTVL</sequence>
<protein>
    <submittedName>
        <fullName evidence="8">Sulfite oxidase</fullName>
    </submittedName>
</protein>
<dbReference type="InterPro" id="IPR014756">
    <property type="entry name" value="Ig_E-set"/>
</dbReference>
<evidence type="ECO:0000259" key="6">
    <source>
        <dbReference type="Pfam" id="PF00174"/>
    </source>
</evidence>
<organism evidence="8 9">
    <name type="scientific">Devosia nitrariae</name>
    <dbReference type="NCBI Taxonomy" id="2071872"/>
    <lineage>
        <taxon>Bacteria</taxon>
        <taxon>Pseudomonadati</taxon>
        <taxon>Pseudomonadota</taxon>
        <taxon>Alphaproteobacteria</taxon>
        <taxon>Hyphomicrobiales</taxon>
        <taxon>Devosiaceae</taxon>
        <taxon>Devosia</taxon>
    </lineage>
</organism>
<keyword evidence="9" id="KW-1185">Reference proteome</keyword>
<keyword evidence="2" id="KW-0500">Molybdenum</keyword>
<evidence type="ECO:0000313" key="8">
    <source>
        <dbReference type="EMBL" id="GLQ55486.1"/>
    </source>
</evidence>